<dbReference type="Pfam" id="PF26078">
    <property type="entry name" value="Baseplate_J_M"/>
    <property type="match status" value="1"/>
</dbReference>
<sequence>MFSHKTFDSILKEMLDRVPENVDKREGSIIYDSLAPTAMELAEAYANMDLLLRRVFADTADGEDLDRRVAERGVYRKEATFSIRKVLITNADGDPHHNVPAGSRFFLGDISYEIIEMMEPGSYQARSGTAGSVGNHDFGDLLPTESIQNLGRAELKEVLIPGEDGETDDSLRQRYFENVRLPATSGNKAHYEMWAKEIPGVGDAKAFPLWDGPGTVKVVIVNTEKKPADPVLVSATFDHIENVRPVTAEVTVISAREKLINISSKIRMVEGFTLQDIREKFMNLMDEHLKEIAFKDLYVSFGKVGSILLSTPGVLDYSDLYINNAAANVSLHEEDVPILGAIAMEV</sequence>
<evidence type="ECO:0000256" key="1">
    <source>
        <dbReference type="ARBA" id="ARBA00038087"/>
    </source>
</evidence>
<accession>A0A419SFI1</accession>
<name>A0A419SFI1_9BACL</name>
<gene>
    <name evidence="4" type="ORF">BEP19_09765</name>
</gene>
<dbReference type="Pfam" id="PF26079">
    <property type="entry name" value="Baseplate_J_C"/>
    <property type="match status" value="1"/>
</dbReference>
<protein>
    <submittedName>
        <fullName evidence="4">Baseplate J protein</fullName>
    </submittedName>
</protein>
<keyword evidence="5" id="KW-1185">Reference proteome</keyword>
<dbReference type="InterPro" id="IPR058531">
    <property type="entry name" value="Baseplate_J_M"/>
</dbReference>
<evidence type="ECO:0000259" key="3">
    <source>
        <dbReference type="Pfam" id="PF26079"/>
    </source>
</evidence>
<dbReference type="InterPro" id="IPR052399">
    <property type="entry name" value="Phage_Baseplate_Assmbl_Protein"/>
</dbReference>
<comment type="caution">
    <text evidence="4">The sequence shown here is derived from an EMBL/GenBank/DDBJ whole genome shotgun (WGS) entry which is preliminary data.</text>
</comment>
<dbReference type="EMBL" id="MCHY01000009">
    <property type="protein sequence ID" value="RKD22538.1"/>
    <property type="molecule type" value="Genomic_DNA"/>
</dbReference>
<dbReference type="RefSeq" id="WP_120190009.1">
    <property type="nucleotide sequence ID" value="NZ_MCHY01000009.1"/>
</dbReference>
<evidence type="ECO:0000259" key="2">
    <source>
        <dbReference type="Pfam" id="PF26078"/>
    </source>
</evidence>
<dbReference type="PANTHER" id="PTHR37829:SF3">
    <property type="entry name" value="PROTEIN JAYE-RELATED"/>
    <property type="match status" value="1"/>
</dbReference>
<proteinExistence type="inferred from homology"/>
<dbReference type="PANTHER" id="PTHR37829">
    <property type="entry name" value="PHAGE-LIKE ELEMENT PBSX PROTEIN XKDT"/>
    <property type="match status" value="1"/>
</dbReference>
<dbReference type="AlphaFoldDB" id="A0A419SFI1"/>
<dbReference type="InterPro" id="IPR058530">
    <property type="entry name" value="Baseplate_J-like_C"/>
</dbReference>
<evidence type="ECO:0000313" key="4">
    <source>
        <dbReference type="EMBL" id="RKD22538.1"/>
    </source>
</evidence>
<dbReference type="OrthoDB" id="2554267at2"/>
<dbReference type="Proteomes" id="UP000284219">
    <property type="component" value="Unassembled WGS sequence"/>
</dbReference>
<reference evidence="4 5" key="1">
    <citation type="submission" date="2016-08" db="EMBL/GenBank/DDBJ databases">
        <title>Novel Firmicute Genomes.</title>
        <authorList>
            <person name="Poppleton D.I."/>
            <person name="Gribaldo S."/>
        </authorList>
    </citation>
    <scope>NUCLEOTIDE SEQUENCE [LARGE SCALE GENOMIC DNA]</scope>
    <source>
        <strain evidence="4 5">RAOx-1</strain>
    </source>
</reference>
<feature type="domain" description="Baseplate J-like C-terminal" evidence="3">
    <location>
        <begin position="260"/>
        <end position="343"/>
    </location>
</feature>
<organism evidence="4 5">
    <name type="scientific">Ammoniphilus oxalaticus</name>
    <dbReference type="NCBI Taxonomy" id="66863"/>
    <lineage>
        <taxon>Bacteria</taxon>
        <taxon>Bacillati</taxon>
        <taxon>Bacillota</taxon>
        <taxon>Bacilli</taxon>
        <taxon>Bacillales</taxon>
        <taxon>Paenibacillaceae</taxon>
        <taxon>Aneurinibacillus group</taxon>
        <taxon>Ammoniphilus</taxon>
    </lineage>
</organism>
<comment type="similarity">
    <text evidence="1">Belongs to the Mu gp47/PBSX XkdT family.</text>
</comment>
<evidence type="ECO:0000313" key="5">
    <source>
        <dbReference type="Proteomes" id="UP000284219"/>
    </source>
</evidence>
<feature type="domain" description="Baseplate J-like central" evidence="2">
    <location>
        <begin position="183"/>
        <end position="253"/>
    </location>
</feature>